<protein>
    <recommendedName>
        <fullName evidence="1">non-specific serine/threonine protein kinase</fullName>
        <ecNumber evidence="1">2.7.11.1</ecNumber>
    </recommendedName>
</protein>
<evidence type="ECO:0000256" key="6">
    <source>
        <dbReference type="ARBA" id="ARBA00022840"/>
    </source>
</evidence>
<dbReference type="SMART" id="SM00220">
    <property type="entry name" value="S_TKc"/>
    <property type="match status" value="1"/>
</dbReference>
<dbReference type="GO" id="GO:0005524">
    <property type="term" value="F:ATP binding"/>
    <property type="evidence" value="ECO:0007669"/>
    <property type="project" value="UniProtKB-KW"/>
</dbReference>
<evidence type="ECO:0000256" key="8">
    <source>
        <dbReference type="ARBA" id="ARBA00048679"/>
    </source>
</evidence>
<dbReference type="PANTHER" id="PTHR43671">
    <property type="entry name" value="SERINE/THREONINE-PROTEIN KINASE NEK"/>
    <property type="match status" value="1"/>
</dbReference>
<dbReference type="PANTHER" id="PTHR43671:SF98">
    <property type="entry name" value="SERINE_THREONINE-PROTEIN KINASE NEK11"/>
    <property type="match status" value="1"/>
</dbReference>
<dbReference type="InterPro" id="IPR000719">
    <property type="entry name" value="Prot_kinase_dom"/>
</dbReference>
<feature type="region of interest" description="Disordered" evidence="9">
    <location>
        <begin position="387"/>
        <end position="416"/>
    </location>
</feature>
<evidence type="ECO:0000256" key="1">
    <source>
        <dbReference type="ARBA" id="ARBA00012513"/>
    </source>
</evidence>
<feature type="compositionally biased region" description="Polar residues" evidence="9">
    <location>
        <begin position="401"/>
        <end position="416"/>
    </location>
</feature>
<organism evidence="11 12">
    <name type="scientific">Paramecium octaurelia</name>
    <dbReference type="NCBI Taxonomy" id="43137"/>
    <lineage>
        <taxon>Eukaryota</taxon>
        <taxon>Sar</taxon>
        <taxon>Alveolata</taxon>
        <taxon>Ciliophora</taxon>
        <taxon>Intramacronucleata</taxon>
        <taxon>Oligohymenophorea</taxon>
        <taxon>Peniculida</taxon>
        <taxon>Parameciidae</taxon>
        <taxon>Paramecium</taxon>
    </lineage>
</organism>
<evidence type="ECO:0000256" key="3">
    <source>
        <dbReference type="ARBA" id="ARBA00022679"/>
    </source>
</evidence>
<keyword evidence="4" id="KW-0547">Nucleotide-binding</keyword>
<dbReference type="PROSITE" id="PS50011">
    <property type="entry name" value="PROTEIN_KINASE_DOM"/>
    <property type="match status" value="1"/>
</dbReference>
<dbReference type="AlphaFoldDB" id="A0A8S1U2Y4"/>
<evidence type="ECO:0000256" key="7">
    <source>
        <dbReference type="ARBA" id="ARBA00047899"/>
    </source>
</evidence>
<proteinExistence type="predicted"/>
<keyword evidence="12" id="KW-1185">Reference proteome</keyword>
<accession>A0A8S1U2Y4</accession>
<evidence type="ECO:0000313" key="11">
    <source>
        <dbReference type="EMBL" id="CAD8160041.1"/>
    </source>
</evidence>
<evidence type="ECO:0000256" key="4">
    <source>
        <dbReference type="ARBA" id="ARBA00022741"/>
    </source>
</evidence>
<keyword evidence="3" id="KW-0808">Transferase</keyword>
<gene>
    <name evidence="11" type="ORF">POCTA_138.1.T0370307</name>
</gene>
<evidence type="ECO:0000256" key="2">
    <source>
        <dbReference type="ARBA" id="ARBA00022527"/>
    </source>
</evidence>
<reference evidence="11" key="1">
    <citation type="submission" date="2021-01" db="EMBL/GenBank/DDBJ databases">
        <authorList>
            <consortium name="Genoscope - CEA"/>
            <person name="William W."/>
        </authorList>
    </citation>
    <scope>NUCLEOTIDE SEQUENCE</scope>
</reference>
<evidence type="ECO:0000256" key="5">
    <source>
        <dbReference type="ARBA" id="ARBA00022777"/>
    </source>
</evidence>
<keyword evidence="5" id="KW-0418">Kinase</keyword>
<keyword evidence="6" id="KW-0067">ATP-binding</keyword>
<dbReference type="EMBL" id="CAJJDP010000037">
    <property type="protein sequence ID" value="CAD8160041.1"/>
    <property type="molecule type" value="Genomic_DNA"/>
</dbReference>
<evidence type="ECO:0000259" key="10">
    <source>
        <dbReference type="PROSITE" id="PS50011"/>
    </source>
</evidence>
<dbReference type="Pfam" id="PF00069">
    <property type="entry name" value="Pkinase"/>
    <property type="match status" value="1"/>
</dbReference>
<evidence type="ECO:0000256" key="9">
    <source>
        <dbReference type="SAM" id="MobiDB-lite"/>
    </source>
</evidence>
<comment type="catalytic activity">
    <reaction evidence="7">
        <text>L-threonyl-[protein] + ATP = O-phospho-L-threonyl-[protein] + ADP + H(+)</text>
        <dbReference type="Rhea" id="RHEA:46608"/>
        <dbReference type="Rhea" id="RHEA-COMP:11060"/>
        <dbReference type="Rhea" id="RHEA-COMP:11605"/>
        <dbReference type="ChEBI" id="CHEBI:15378"/>
        <dbReference type="ChEBI" id="CHEBI:30013"/>
        <dbReference type="ChEBI" id="CHEBI:30616"/>
        <dbReference type="ChEBI" id="CHEBI:61977"/>
        <dbReference type="ChEBI" id="CHEBI:456216"/>
        <dbReference type="EC" id="2.7.11.1"/>
    </reaction>
</comment>
<dbReference type="OrthoDB" id="306097at2759"/>
<dbReference type="Proteomes" id="UP000683925">
    <property type="component" value="Unassembled WGS sequence"/>
</dbReference>
<comment type="caution">
    <text evidence="11">The sequence shown here is derived from an EMBL/GenBank/DDBJ whole genome shotgun (WGS) entry which is preliminary data.</text>
</comment>
<evidence type="ECO:0000313" key="12">
    <source>
        <dbReference type="Proteomes" id="UP000683925"/>
    </source>
</evidence>
<dbReference type="EC" id="2.7.11.1" evidence="1"/>
<comment type="catalytic activity">
    <reaction evidence="8">
        <text>L-seryl-[protein] + ATP = O-phospho-L-seryl-[protein] + ADP + H(+)</text>
        <dbReference type="Rhea" id="RHEA:17989"/>
        <dbReference type="Rhea" id="RHEA-COMP:9863"/>
        <dbReference type="Rhea" id="RHEA-COMP:11604"/>
        <dbReference type="ChEBI" id="CHEBI:15378"/>
        <dbReference type="ChEBI" id="CHEBI:29999"/>
        <dbReference type="ChEBI" id="CHEBI:30616"/>
        <dbReference type="ChEBI" id="CHEBI:83421"/>
        <dbReference type="ChEBI" id="CHEBI:456216"/>
        <dbReference type="EC" id="2.7.11.1"/>
    </reaction>
</comment>
<dbReference type="GO" id="GO:0004674">
    <property type="term" value="F:protein serine/threonine kinase activity"/>
    <property type="evidence" value="ECO:0007669"/>
    <property type="project" value="UniProtKB-KW"/>
</dbReference>
<dbReference type="OMA" id="FQFNFSQ"/>
<keyword evidence="2" id="KW-0723">Serine/threonine-protein kinase</keyword>
<feature type="domain" description="Protein kinase" evidence="10">
    <location>
        <begin position="1"/>
        <end position="287"/>
    </location>
</feature>
<dbReference type="InterPro" id="IPR050660">
    <property type="entry name" value="NEK_Ser/Thr_kinase"/>
</dbReference>
<name>A0A8S1U2Y4_PAROT</name>
<sequence length="479" mass="56748">MGTSSSTFQFNFSQYQYLQEILDPRFGEVKLYQKNETGELICVIEKIQTQPPKPFKKLEHSNLLKVHYYSASTFKEVCSTFTKLYIVYEYINNDLKTIITNRYKKQQYFTQSQLWSLTYQILDVLNYLKRNAIFPMEMRNLYISNQGFIKFNSLFDNHMTSFQQLFSQFTEDFHISPEELQLFKNQSNFNNLNPEQCQIFQSGLTILWAASLNDPSTLFNKIEWKLNEQDLYLRISELQYTDNFKTFLIKMLQINPSERGTLDSLLNFTSKFEKNDDLLKICKHDLIPNNHDIVHNNHDENEEYEYQSQSSQNQSNRKQKPILYSNKILQFQKQISLIGSITLKSENQEINRNNQMFTNKLLQQDNQQDNNFYQQQKSKSFLQFKTPDSSPIQTFRKPPSISASKNQLNSTSKPKISTQYQLNKEKICDTSYFSQQSLLSNNKSQRSLLENRIEEALMKSKLALAKFDQTIKYNNYYKN</sequence>